<evidence type="ECO:0000313" key="6">
    <source>
        <dbReference type="Proteomes" id="UP001362899"/>
    </source>
</evidence>
<dbReference type="AlphaFoldDB" id="A0AAV5RKC8"/>
<dbReference type="EMBL" id="BTGC01000008">
    <property type="protein sequence ID" value="GMM51591.1"/>
    <property type="molecule type" value="Genomic_DNA"/>
</dbReference>
<keyword evidence="6" id="KW-1185">Reference proteome</keyword>
<dbReference type="PANTHER" id="PTHR42107:SF1">
    <property type="entry name" value="WHIM1 DOMAIN-CONTAINING PROTEIN"/>
    <property type="match status" value="1"/>
</dbReference>
<proteinExistence type="predicted"/>
<feature type="compositionally biased region" description="Acidic residues" evidence="3">
    <location>
        <begin position="354"/>
        <end position="365"/>
    </location>
</feature>
<organism evidence="5 6">
    <name type="scientific">Starmerella bacillaris</name>
    <name type="common">Yeast</name>
    <name type="synonym">Candida zemplinina</name>
    <dbReference type="NCBI Taxonomy" id="1247836"/>
    <lineage>
        <taxon>Eukaryota</taxon>
        <taxon>Fungi</taxon>
        <taxon>Dikarya</taxon>
        <taxon>Ascomycota</taxon>
        <taxon>Saccharomycotina</taxon>
        <taxon>Dipodascomycetes</taxon>
        <taxon>Dipodascales</taxon>
        <taxon>Trichomonascaceae</taxon>
        <taxon>Starmerella</taxon>
    </lineage>
</organism>
<dbReference type="Proteomes" id="UP001362899">
    <property type="component" value="Unassembled WGS sequence"/>
</dbReference>
<name>A0AAV5RKC8_STABA</name>
<evidence type="ECO:0000256" key="2">
    <source>
        <dbReference type="ARBA" id="ARBA00023242"/>
    </source>
</evidence>
<feature type="compositionally biased region" description="Low complexity" evidence="3">
    <location>
        <begin position="373"/>
        <end position="395"/>
    </location>
</feature>
<feature type="domain" description="WHIM1" evidence="4">
    <location>
        <begin position="218"/>
        <end position="262"/>
    </location>
</feature>
<reference evidence="5 6" key="1">
    <citation type="journal article" date="2023" name="Elife">
        <title>Identification of key yeast species and microbe-microbe interactions impacting larval growth of Drosophila in the wild.</title>
        <authorList>
            <person name="Mure A."/>
            <person name="Sugiura Y."/>
            <person name="Maeda R."/>
            <person name="Honda K."/>
            <person name="Sakurai N."/>
            <person name="Takahashi Y."/>
            <person name="Watada M."/>
            <person name="Katoh T."/>
            <person name="Gotoh A."/>
            <person name="Gotoh Y."/>
            <person name="Taniguchi I."/>
            <person name="Nakamura K."/>
            <person name="Hayashi T."/>
            <person name="Katayama T."/>
            <person name="Uemura T."/>
            <person name="Hattori Y."/>
        </authorList>
    </citation>
    <scope>NUCLEOTIDE SEQUENCE [LARGE SCALE GENOMIC DNA]</scope>
    <source>
        <strain evidence="5 6">SB-73</strain>
    </source>
</reference>
<feature type="region of interest" description="Disordered" evidence="3">
    <location>
        <begin position="587"/>
        <end position="649"/>
    </location>
</feature>
<dbReference type="Pfam" id="PF15612">
    <property type="entry name" value="WHIM1"/>
    <property type="match status" value="1"/>
</dbReference>
<keyword evidence="2" id="KW-0539">Nucleus</keyword>
<feature type="compositionally biased region" description="Polar residues" evidence="3">
    <location>
        <begin position="430"/>
        <end position="448"/>
    </location>
</feature>
<gene>
    <name evidence="5" type="ORF">DASB73_025540</name>
</gene>
<feature type="compositionally biased region" description="Basic and acidic residues" evidence="3">
    <location>
        <begin position="82"/>
        <end position="93"/>
    </location>
</feature>
<comment type="subcellular location">
    <subcellularLocation>
        <location evidence="1">Nucleus</location>
    </subcellularLocation>
</comment>
<feature type="compositionally biased region" description="Basic and acidic residues" evidence="3">
    <location>
        <begin position="415"/>
        <end position="427"/>
    </location>
</feature>
<feature type="region of interest" description="Disordered" evidence="3">
    <location>
        <begin position="1"/>
        <end position="36"/>
    </location>
</feature>
<comment type="caution">
    <text evidence="5">The sequence shown here is derived from an EMBL/GenBank/DDBJ whole genome shotgun (WGS) entry which is preliminary data.</text>
</comment>
<feature type="region of interest" description="Disordered" evidence="3">
    <location>
        <begin position="333"/>
        <end position="520"/>
    </location>
</feature>
<evidence type="ECO:0000259" key="4">
    <source>
        <dbReference type="Pfam" id="PF15612"/>
    </source>
</evidence>
<accession>A0AAV5RKC8</accession>
<dbReference type="InterPro" id="IPR028942">
    <property type="entry name" value="WHIM1_dom"/>
</dbReference>
<protein>
    <recommendedName>
        <fullName evidence="4">WHIM1 domain-containing protein</fullName>
    </recommendedName>
</protein>
<sequence>MDDVMPRRRNLRPRKPWNFVEQEAKPQRPVRSVRKTRARISRNELLVYENEEDDDWDAAADDEDEVDIRYASSASLRRRRREATSRNSAEKSKPKQRPIPKLRIRRPKKLLPEDVYGRELCPNQPEVLGDSVVYNPDVPFIAIFLSKFSELFVDFPQALAPQDLEEGLVSETPSESVELLFRRLLRLVLNRKKEIEPGRYNSALSEVHAQRVALGIGENFPQLNWKSKGNAFAELSWRDRAKMLHILAVWSLTSSELVRGILKNMDDDQVKPWISGDEDGNHYYFLGFYPYIDSLERTRFRLYRETNRLLSTVVWEPIASNSTEIIQFLRSHVRPKSETQDGQANETENTTKSEDDDDDDDNDENASDRDDSSGQSDSESQSNTEQQPETEQPQSLDEDEDQDNIKAEVTSIGDDDQKQVAEVHEDSSAPDPSSDNISSTGPNLNPDSRSIDSEGIQTSLPVSTNSESTENASTETNQPTDTPAHAAENIPLPDNDSKLTASVTESVVPEEPILETDTKAYDLPKDVVEFLLELLPLMQASERVAEERAIKEAKRNRRKFEMLRHSQEIARGEGRYAGRTRRKRVDYSEFLRDVTGGGTSDGEYENDENSGRKRRLRNRGRDYAWNEPEPESRQQRHARLLTERSIRES</sequence>
<feature type="compositionally biased region" description="Basic residues" evidence="3">
    <location>
        <begin position="94"/>
        <end position="103"/>
    </location>
</feature>
<evidence type="ECO:0000313" key="5">
    <source>
        <dbReference type="EMBL" id="GMM51591.1"/>
    </source>
</evidence>
<dbReference type="PANTHER" id="PTHR42107">
    <property type="entry name" value="YALI0D24453P"/>
    <property type="match status" value="1"/>
</dbReference>
<feature type="compositionally biased region" description="Basic and acidic residues" evidence="3">
    <location>
        <begin position="619"/>
        <end position="649"/>
    </location>
</feature>
<feature type="compositionally biased region" description="Low complexity" evidence="3">
    <location>
        <begin position="463"/>
        <end position="477"/>
    </location>
</feature>
<evidence type="ECO:0000256" key="1">
    <source>
        <dbReference type="ARBA" id="ARBA00004123"/>
    </source>
</evidence>
<evidence type="ECO:0000256" key="3">
    <source>
        <dbReference type="SAM" id="MobiDB-lite"/>
    </source>
</evidence>
<dbReference type="GO" id="GO:0005634">
    <property type="term" value="C:nucleus"/>
    <property type="evidence" value="ECO:0007669"/>
    <property type="project" value="UniProtKB-SubCell"/>
</dbReference>
<feature type="region of interest" description="Disordered" evidence="3">
    <location>
        <begin position="77"/>
        <end position="103"/>
    </location>
</feature>